<sequence length="170" mass="18501">MAYDNKGIYKYTEADDAVTMSALLNLGQDSVSNTLKYFADTSAKRMALVPPPPGAMWQDTDNGERLWSVGPDGAWRLHEGRVSVIAGAWATSQTPFFGRTITWDLPTVLAPTETLMVTQDEGSGTGFSAASLASITRYTDKTQITVRHLAFASNVTQPLSIAWRIVKRAA</sequence>
<dbReference type="RefSeq" id="WP_141886016.1">
    <property type="nucleotide sequence ID" value="NZ_BAAAUY010000022.1"/>
</dbReference>
<evidence type="ECO:0000313" key="2">
    <source>
        <dbReference type="Proteomes" id="UP000319094"/>
    </source>
</evidence>
<comment type="caution">
    <text evidence="1">The sequence shown here is derived from an EMBL/GenBank/DDBJ whole genome shotgun (WGS) entry which is preliminary data.</text>
</comment>
<dbReference type="OrthoDB" id="4990683at2"/>
<evidence type="ECO:0000313" key="1">
    <source>
        <dbReference type="EMBL" id="TQL42576.1"/>
    </source>
</evidence>
<dbReference type="AlphaFoldDB" id="A0A542Y3B8"/>
<dbReference type="EMBL" id="VFON01000001">
    <property type="protein sequence ID" value="TQL42576.1"/>
    <property type="molecule type" value="Genomic_DNA"/>
</dbReference>
<organism evidence="1 2">
    <name type="scientific">Leucobacter komagatae</name>
    <dbReference type="NCBI Taxonomy" id="55969"/>
    <lineage>
        <taxon>Bacteria</taxon>
        <taxon>Bacillati</taxon>
        <taxon>Actinomycetota</taxon>
        <taxon>Actinomycetes</taxon>
        <taxon>Micrococcales</taxon>
        <taxon>Microbacteriaceae</taxon>
        <taxon>Leucobacter</taxon>
    </lineage>
</organism>
<name>A0A542Y3B8_9MICO</name>
<reference evidence="1 2" key="1">
    <citation type="submission" date="2019-06" db="EMBL/GenBank/DDBJ databases">
        <title>Sequencing the genomes of 1000 actinobacteria strains.</title>
        <authorList>
            <person name="Klenk H.-P."/>
        </authorList>
    </citation>
    <scope>NUCLEOTIDE SEQUENCE [LARGE SCALE GENOMIC DNA]</scope>
    <source>
        <strain evidence="1 2">DSM 8803</strain>
    </source>
</reference>
<keyword evidence="2" id="KW-1185">Reference proteome</keyword>
<gene>
    <name evidence="1" type="ORF">FB468_0578</name>
</gene>
<protein>
    <submittedName>
        <fullName evidence="1">Uncharacterized protein</fullName>
    </submittedName>
</protein>
<accession>A0A542Y3B8</accession>
<dbReference type="Proteomes" id="UP000319094">
    <property type="component" value="Unassembled WGS sequence"/>
</dbReference>
<proteinExistence type="predicted"/>